<gene>
    <name evidence="1" type="ORF">METZ01_LOCUS495131</name>
</gene>
<dbReference type="AlphaFoldDB" id="A0A383DCS5"/>
<sequence>MYSFALAMILTIIIGFMSQRIMVSLSITAESMMERKAHWNAVAGNAIGVKLEPTPGTEFNFVDDHNGDDWDQIVVNSANAVGSHGVEIKSTISR</sequence>
<protein>
    <submittedName>
        <fullName evidence="1">Uncharacterized protein</fullName>
    </submittedName>
</protein>
<reference evidence="1" key="1">
    <citation type="submission" date="2018-05" db="EMBL/GenBank/DDBJ databases">
        <authorList>
            <person name="Lanie J.A."/>
            <person name="Ng W.-L."/>
            <person name="Kazmierczak K.M."/>
            <person name="Andrzejewski T.M."/>
            <person name="Davidsen T.M."/>
            <person name="Wayne K.J."/>
            <person name="Tettelin H."/>
            <person name="Glass J.I."/>
            <person name="Rusch D."/>
            <person name="Podicherti R."/>
            <person name="Tsui H.-C.T."/>
            <person name="Winkler M.E."/>
        </authorList>
    </citation>
    <scope>NUCLEOTIDE SEQUENCE</scope>
</reference>
<accession>A0A383DCS5</accession>
<dbReference type="EMBL" id="UINC01216227">
    <property type="protein sequence ID" value="SVE42277.1"/>
    <property type="molecule type" value="Genomic_DNA"/>
</dbReference>
<proteinExistence type="predicted"/>
<name>A0A383DCS5_9ZZZZ</name>
<evidence type="ECO:0000313" key="1">
    <source>
        <dbReference type="EMBL" id="SVE42277.1"/>
    </source>
</evidence>
<organism evidence="1">
    <name type="scientific">marine metagenome</name>
    <dbReference type="NCBI Taxonomy" id="408172"/>
    <lineage>
        <taxon>unclassified sequences</taxon>
        <taxon>metagenomes</taxon>
        <taxon>ecological metagenomes</taxon>
    </lineage>
</organism>